<keyword evidence="2" id="KW-1185">Reference proteome</keyword>
<dbReference type="EMBL" id="JAIWYP010000010">
    <property type="protein sequence ID" value="KAH3752779.1"/>
    <property type="molecule type" value="Genomic_DNA"/>
</dbReference>
<organism evidence="1 2">
    <name type="scientific">Dreissena polymorpha</name>
    <name type="common">Zebra mussel</name>
    <name type="synonym">Mytilus polymorpha</name>
    <dbReference type="NCBI Taxonomy" id="45954"/>
    <lineage>
        <taxon>Eukaryota</taxon>
        <taxon>Metazoa</taxon>
        <taxon>Spiralia</taxon>
        <taxon>Lophotrochozoa</taxon>
        <taxon>Mollusca</taxon>
        <taxon>Bivalvia</taxon>
        <taxon>Autobranchia</taxon>
        <taxon>Heteroconchia</taxon>
        <taxon>Euheterodonta</taxon>
        <taxon>Imparidentia</taxon>
        <taxon>Neoheterodontei</taxon>
        <taxon>Myida</taxon>
        <taxon>Dreissenoidea</taxon>
        <taxon>Dreissenidae</taxon>
        <taxon>Dreissena</taxon>
    </lineage>
</organism>
<comment type="caution">
    <text evidence="1">The sequence shown here is derived from an EMBL/GenBank/DDBJ whole genome shotgun (WGS) entry which is preliminary data.</text>
</comment>
<dbReference type="AlphaFoldDB" id="A0A9D4DS20"/>
<reference evidence="1" key="1">
    <citation type="journal article" date="2019" name="bioRxiv">
        <title>The Genome of the Zebra Mussel, Dreissena polymorpha: A Resource for Invasive Species Research.</title>
        <authorList>
            <person name="McCartney M.A."/>
            <person name="Auch B."/>
            <person name="Kono T."/>
            <person name="Mallez S."/>
            <person name="Zhang Y."/>
            <person name="Obille A."/>
            <person name="Becker A."/>
            <person name="Abrahante J.E."/>
            <person name="Garbe J."/>
            <person name="Badalamenti J.P."/>
            <person name="Herman A."/>
            <person name="Mangelson H."/>
            <person name="Liachko I."/>
            <person name="Sullivan S."/>
            <person name="Sone E.D."/>
            <person name="Koren S."/>
            <person name="Silverstein K.A.T."/>
            <person name="Beckman K.B."/>
            <person name="Gohl D.M."/>
        </authorList>
    </citation>
    <scope>NUCLEOTIDE SEQUENCE</scope>
    <source>
        <strain evidence="1">Duluth1</strain>
        <tissue evidence="1">Whole animal</tissue>
    </source>
</reference>
<gene>
    <name evidence="1" type="ORF">DPMN_187405</name>
</gene>
<evidence type="ECO:0000313" key="2">
    <source>
        <dbReference type="Proteomes" id="UP000828390"/>
    </source>
</evidence>
<dbReference type="Proteomes" id="UP000828390">
    <property type="component" value="Unassembled WGS sequence"/>
</dbReference>
<protein>
    <submittedName>
        <fullName evidence="1">Uncharacterized protein</fullName>
    </submittedName>
</protein>
<sequence length="82" mass="9438">MYGFRVAHITISMITHHIRDSALACFVKEPMPCLETPDEWKSIAKQPISVAVDGKHIAVQCRRCGSFFYYIYYHSLFPMALV</sequence>
<proteinExistence type="predicted"/>
<reference evidence="1" key="2">
    <citation type="submission" date="2020-11" db="EMBL/GenBank/DDBJ databases">
        <authorList>
            <person name="McCartney M.A."/>
            <person name="Auch B."/>
            <person name="Kono T."/>
            <person name="Mallez S."/>
            <person name="Becker A."/>
            <person name="Gohl D.M."/>
            <person name="Silverstein K.A.T."/>
            <person name="Koren S."/>
            <person name="Bechman K.B."/>
            <person name="Herman A."/>
            <person name="Abrahante J.E."/>
            <person name="Garbe J."/>
        </authorList>
    </citation>
    <scope>NUCLEOTIDE SEQUENCE</scope>
    <source>
        <strain evidence="1">Duluth1</strain>
        <tissue evidence="1">Whole animal</tissue>
    </source>
</reference>
<name>A0A9D4DS20_DREPO</name>
<accession>A0A9D4DS20</accession>
<evidence type="ECO:0000313" key="1">
    <source>
        <dbReference type="EMBL" id="KAH3752779.1"/>
    </source>
</evidence>